<evidence type="ECO:0000259" key="1">
    <source>
        <dbReference type="Pfam" id="PF03732"/>
    </source>
</evidence>
<name>A0AAF0TU74_SOLVR</name>
<feature type="domain" description="Retrotransposon gag" evidence="1">
    <location>
        <begin position="13"/>
        <end position="90"/>
    </location>
</feature>
<keyword evidence="3" id="KW-1185">Reference proteome</keyword>
<dbReference type="Pfam" id="PF03732">
    <property type="entry name" value="Retrotrans_gag"/>
    <property type="match status" value="1"/>
</dbReference>
<gene>
    <name evidence="2" type="ORF">MTR67_018908</name>
</gene>
<protein>
    <recommendedName>
        <fullName evidence="1">Retrotransposon gag domain-containing protein</fullName>
    </recommendedName>
</protein>
<dbReference type="AlphaFoldDB" id="A0AAF0TU74"/>
<organism evidence="2 3">
    <name type="scientific">Solanum verrucosum</name>
    <dbReference type="NCBI Taxonomy" id="315347"/>
    <lineage>
        <taxon>Eukaryota</taxon>
        <taxon>Viridiplantae</taxon>
        <taxon>Streptophyta</taxon>
        <taxon>Embryophyta</taxon>
        <taxon>Tracheophyta</taxon>
        <taxon>Spermatophyta</taxon>
        <taxon>Magnoliopsida</taxon>
        <taxon>eudicotyledons</taxon>
        <taxon>Gunneridae</taxon>
        <taxon>Pentapetalae</taxon>
        <taxon>asterids</taxon>
        <taxon>lamiids</taxon>
        <taxon>Solanales</taxon>
        <taxon>Solanaceae</taxon>
        <taxon>Solanoideae</taxon>
        <taxon>Solaneae</taxon>
        <taxon>Solanum</taxon>
    </lineage>
</organism>
<dbReference type="EMBL" id="CP133615">
    <property type="protein sequence ID" value="WMV25523.1"/>
    <property type="molecule type" value="Genomic_DNA"/>
</dbReference>
<dbReference type="Proteomes" id="UP001234989">
    <property type="component" value="Chromosome 4"/>
</dbReference>
<evidence type="ECO:0000313" key="2">
    <source>
        <dbReference type="EMBL" id="WMV25523.1"/>
    </source>
</evidence>
<sequence length="169" mass="19714">MIVGVTPVEKVELTAYQLNGVAQVWFNQWKGERKVDVGPLDWEKFKVAFLDRFFPFEMREAKVLEFINLDQGNMGVKKYSLNFTQLSRYVLCPNAHASVRGRASIKVTLFKSRVSYPQRLKIKYIQSFQQLQFKASIIKNSRWVNGMIMVSRPLIAYDNWQPNYIVEPG</sequence>
<reference evidence="2" key="1">
    <citation type="submission" date="2023-08" db="EMBL/GenBank/DDBJ databases">
        <title>A de novo genome assembly of Solanum verrucosum Schlechtendal, a Mexican diploid species geographically isolated from the other diploid A-genome species in potato relatives.</title>
        <authorList>
            <person name="Hosaka K."/>
        </authorList>
    </citation>
    <scope>NUCLEOTIDE SEQUENCE</scope>
    <source>
        <tissue evidence="2">Young leaves</tissue>
    </source>
</reference>
<accession>A0AAF0TU74</accession>
<proteinExistence type="predicted"/>
<dbReference type="InterPro" id="IPR005162">
    <property type="entry name" value="Retrotrans_gag_dom"/>
</dbReference>
<evidence type="ECO:0000313" key="3">
    <source>
        <dbReference type="Proteomes" id="UP001234989"/>
    </source>
</evidence>